<evidence type="ECO:0000256" key="2">
    <source>
        <dbReference type="SAM" id="MobiDB-lite"/>
    </source>
</evidence>
<gene>
    <name evidence="4" type="ORF">PV08_07094</name>
</gene>
<evidence type="ECO:0000313" key="5">
    <source>
        <dbReference type="Proteomes" id="UP000053328"/>
    </source>
</evidence>
<feature type="domain" description="G" evidence="3">
    <location>
        <begin position="144"/>
        <end position="234"/>
    </location>
</feature>
<feature type="region of interest" description="Disordered" evidence="2">
    <location>
        <begin position="454"/>
        <end position="476"/>
    </location>
</feature>
<dbReference type="VEuPathDB" id="FungiDB:PV08_07094"/>
<feature type="coiled-coil region" evidence="1">
    <location>
        <begin position="557"/>
        <end position="591"/>
    </location>
</feature>
<dbReference type="SUPFAM" id="SSF52540">
    <property type="entry name" value="P-loop containing nucleoside triphosphate hydrolases"/>
    <property type="match status" value="1"/>
</dbReference>
<feature type="region of interest" description="Disordered" evidence="2">
    <location>
        <begin position="619"/>
        <end position="643"/>
    </location>
</feature>
<dbReference type="GO" id="GO:0005525">
    <property type="term" value="F:GTP binding"/>
    <property type="evidence" value="ECO:0007669"/>
    <property type="project" value="InterPro"/>
</dbReference>
<dbReference type="Pfam" id="PF01926">
    <property type="entry name" value="MMR_HSR1"/>
    <property type="match status" value="1"/>
</dbReference>
<feature type="compositionally biased region" description="Acidic residues" evidence="2">
    <location>
        <begin position="112"/>
        <end position="127"/>
    </location>
</feature>
<evidence type="ECO:0000313" key="4">
    <source>
        <dbReference type="EMBL" id="KIW14312.1"/>
    </source>
</evidence>
<keyword evidence="1" id="KW-0175">Coiled coil</keyword>
<organism evidence="4 5">
    <name type="scientific">Exophiala spinifera</name>
    <dbReference type="NCBI Taxonomy" id="91928"/>
    <lineage>
        <taxon>Eukaryota</taxon>
        <taxon>Fungi</taxon>
        <taxon>Dikarya</taxon>
        <taxon>Ascomycota</taxon>
        <taxon>Pezizomycotina</taxon>
        <taxon>Eurotiomycetes</taxon>
        <taxon>Chaetothyriomycetidae</taxon>
        <taxon>Chaetothyriales</taxon>
        <taxon>Herpotrichiellaceae</taxon>
        <taxon>Exophiala</taxon>
    </lineage>
</organism>
<accession>A0A0D1ZN92</accession>
<evidence type="ECO:0000256" key="1">
    <source>
        <dbReference type="SAM" id="Coils"/>
    </source>
</evidence>
<evidence type="ECO:0000259" key="3">
    <source>
        <dbReference type="Pfam" id="PF01926"/>
    </source>
</evidence>
<dbReference type="STRING" id="91928.A0A0D1ZN92"/>
<dbReference type="RefSeq" id="XP_016234528.1">
    <property type="nucleotide sequence ID" value="XM_016381426.1"/>
</dbReference>
<feature type="region of interest" description="Disordered" evidence="2">
    <location>
        <begin position="47"/>
        <end position="82"/>
    </location>
</feature>
<feature type="region of interest" description="Disordered" evidence="2">
    <location>
        <begin position="103"/>
        <end position="130"/>
    </location>
</feature>
<protein>
    <recommendedName>
        <fullName evidence="3">G domain-containing protein</fullName>
    </recommendedName>
</protein>
<sequence length="643" mass="73870">MASPIWPERSSYEEDTSRIPPGTFSRLSRFARDSALTPAGWLLSQLRSSTASQEPASGAKEDVEVSRSLDELSDDSPTMEDWDVVRVASPTERLSDNDVDVQEVKVARDYEQGDDLNDTTETEDDDSSGAQLHEIQFMRRDIIIAVMGVTGAGKSTFISLLCEQDIEIGHGQKSCTTNVGVYHFNLGGVRIWLIDTPGFDDTNRSDTEVLGDIAYWLARAYTQHMQLAGIIYLHRITDVRMQGSALRNLRLFKELCGQDELRSVILATTHWTHGEGNSVSEEVGRGRVKELETTKEFWGGMIERGSRVEKHDGSEASALRIVSNLVSRHDSVTLKIQRQMVDEKRSLFETAAGQELQREIIEERRKAEETLKKLKLDMEYALNEKDKEWQETIKQDRAALEARIDQRTKEMEALKINLAKLAAEKDEQFRKMERKWNREKADLESRLHQVVVRNRNSGDAHAGSATPTASDRPNRDIPMRYAWENGIGHVNETPGRAERTTLTTRLETPSRRPSRNQAPSGRGALSRLGEERETTVARLDTRIKQEDERILRTPRELARIETGRQEHERKLREHQEILARLETRTRQREDEWRIALEEAEEAEKRRIRQREDEWRIALEEGRRPRNGEYGRGRRNGDVENDRR</sequence>
<dbReference type="Proteomes" id="UP000053328">
    <property type="component" value="Unassembled WGS sequence"/>
</dbReference>
<dbReference type="HOGENOM" id="CLU_425796_0_0_1"/>
<name>A0A0D1ZN92_9EURO</name>
<reference evidence="4 5" key="1">
    <citation type="submission" date="2015-01" db="EMBL/GenBank/DDBJ databases">
        <title>The Genome Sequence of Exophiala spinifera CBS89968.</title>
        <authorList>
            <consortium name="The Broad Institute Genomics Platform"/>
            <person name="Cuomo C."/>
            <person name="de Hoog S."/>
            <person name="Gorbushina A."/>
            <person name="Stielow B."/>
            <person name="Teixiera M."/>
            <person name="Abouelleil A."/>
            <person name="Chapman S.B."/>
            <person name="Priest M."/>
            <person name="Young S.K."/>
            <person name="Wortman J."/>
            <person name="Nusbaum C."/>
            <person name="Birren B."/>
        </authorList>
    </citation>
    <scope>NUCLEOTIDE SEQUENCE [LARGE SCALE GENOMIC DNA]</scope>
    <source>
        <strain evidence="4 5">CBS 89968</strain>
    </source>
</reference>
<dbReference type="InterPro" id="IPR027417">
    <property type="entry name" value="P-loop_NTPase"/>
</dbReference>
<feature type="coiled-coil region" evidence="1">
    <location>
        <begin position="353"/>
        <end position="431"/>
    </location>
</feature>
<feature type="region of interest" description="Disordered" evidence="2">
    <location>
        <begin position="488"/>
        <end position="533"/>
    </location>
</feature>
<dbReference type="CDD" id="cd00882">
    <property type="entry name" value="Ras_like_GTPase"/>
    <property type="match status" value="1"/>
</dbReference>
<keyword evidence="5" id="KW-1185">Reference proteome</keyword>
<dbReference type="AlphaFoldDB" id="A0A0D1ZN92"/>
<dbReference type="EMBL" id="KN847496">
    <property type="protein sequence ID" value="KIW14312.1"/>
    <property type="molecule type" value="Genomic_DNA"/>
</dbReference>
<dbReference type="GeneID" id="27334177"/>
<proteinExistence type="predicted"/>
<feature type="region of interest" description="Disordered" evidence="2">
    <location>
        <begin position="1"/>
        <end position="24"/>
    </location>
</feature>
<feature type="compositionally biased region" description="Acidic residues" evidence="2">
    <location>
        <begin position="71"/>
        <end position="82"/>
    </location>
</feature>
<dbReference type="Gene3D" id="3.40.50.300">
    <property type="entry name" value="P-loop containing nucleotide triphosphate hydrolases"/>
    <property type="match status" value="1"/>
</dbReference>
<dbReference type="OrthoDB" id="4121114at2759"/>
<dbReference type="InterPro" id="IPR006073">
    <property type="entry name" value="GTP-bd"/>
</dbReference>
<feature type="compositionally biased region" description="Basic and acidic residues" evidence="2">
    <location>
        <begin position="59"/>
        <end position="70"/>
    </location>
</feature>